<dbReference type="EMBL" id="CP020559">
    <property type="protein sequence ID" value="ARE88493.1"/>
    <property type="molecule type" value="Genomic_DNA"/>
</dbReference>
<dbReference type="Proteomes" id="UP000177894">
    <property type="component" value="Chromosome"/>
</dbReference>
<sequence length="99" mass="11617">MLDSKLILEVFSKDKDTAVIRFKKFNETKNEDNKPMRLTDEERKEEIKKFMPQIKLAQVKTLPKEKRDELIIRLKGIEGVTQRQLARILEVSASLVFKA</sequence>
<proteinExistence type="predicted"/>
<name>A0AAC9RP96_9CLOT</name>
<dbReference type="RefSeq" id="WP_070972196.1">
    <property type="nucleotide sequence ID" value="NZ_CP017603.1"/>
</dbReference>
<evidence type="ECO:0000313" key="3">
    <source>
        <dbReference type="Proteomes" id="UP000177894"/>
    </source>
</evidence>
<organism evidence="2 4">
    <name type="scientific">Clostridium formicaceticum</name>
    <dbReference type="NCBI Taxonomy" id="1497"/>
    <lineage>
        <taxon>Bacteria</taxon>
        <taxon>Bacillati</taxon>
        <taxon>Bacillota</taxon>
        <taxon>Clostridia</taxon>
        <taxon>Eubacteriales</taxon>
        <taxon>Clostridiaceae</taxon>
        <taxon>Clostridium</taxon>
    </lineage>
</organism>
<evidence type="ECO:0000313" key="4">
    <source>
        <dbReference type="Proteomes" id="UP000192478"/>
    </source>
</evidence>
<dbReference type="Proteomes" id="UP000192478">
    <property type="component" value="Chromosome"/>
</dbReference>
<dbReference type="EMBL" id="CP017603">
    <property type="protein sequence ID" value="AOY77876.1"/>
    <property type="molecule type" value="Genomic_DNA"/>
</dbReference>
<accession>A0AAC9RP96</accession>
<reference evidence="2 4" key="2">
    <citation type="submission" date="2017-03" db="EMBL/GenBank/DDBJ databases">
        <title>Complete sequence of Clostridium formicaceticum DSM 92.</title>
        <authorList>
            <person name="Poehlein A."/>
            <person name="Karl M."/>
            <person name="Bengelsdorf F.R."/>
            <person name="Duerre P."/>
            <person name="Daniel R."/>
        </authorList>
    </citation>
    <scope>NUCLEOTIDE SEQUENCE [LARGE SCALE GENOMIC DNA]</scope>
    <source>
        <strain evidence="2 4">DSM 92</strain>
    </source>
</reference>
<keyword evidence="3" id="KW-1185">Reference proteome</keyword>
<dbReference type="KEGG" id="cfm:BJL90_19625"/>
<evidence type="ECO:0000313" key="1">
    <source>
        <dbReference type="EMBL" id="AOY77876.1"/>
    </source>
</evidence>
<dbReference type="AlphaFoldDB" id="A0AAC9RP96"/>
<reference evidence="1 3" key="1">
    <citation type="submission" date="2016-10" db="EMBL/GenBank/DDBJ databases">
        <title>Complete Genome Sequence of Acetogen Clostridium formicoaceticum ATCC 27076.</title>
        <authorList>
            <person name="Bao T."/>
            <person name="Cheng C."/>
            <person name="Zhao J."/>
            <person name="Yang S.-T."/>
            <person name="Wang J."/>
            <person name="Wang M."/>
        </authorList>
    </citation>
    <scope>NUCLEOTIDE SEQUENCE [LARGE SCALE GENOMIC DNA]</scope>
    <source>
        <strain evidence="1 3">ATCC 27076</strain>
    </source>
</reference>
<evidence type="ECO:0000313" key="2">
    <source>
        <dbReference type="EMBL" id="ARE88493.1"/>
    </source>
</evidence>
<protein>
    <submittedName>
        <fullName evidence="2">Uncharacterized protein</fullName>
    </submittedName>
</protein>
<gene>
    <name evidence="1" type="ORF">BJL90_19625</name>
    <name evidence="2" type="ORF">CLFO_28960</name>
</gene>